<reference evidence="5" key="1">
    <citation type="submission" date="2022-10" db="EMBL/GenBank/DDBJ databases">
        <title>The WGS of Solirubrobacter phytolaccae KCTC 29190.</title>
        <authorList>
            <person name="Jiang Z."/>
        </authorList>
    </citation>
    <scope>NUCLEOTIDE SEQUENCE</scope>
    <source>
        <strain evidence="5">KCTC 29190</strain>
    </source>
</reference>
<dbReference type="GO" id="GO:0051156">
    <property type="term" value="P:glucose 6-phosphate metabolic process"/>
    <property type="evidence" value="ECO:0007669"/>
    <property type="project" value="TreeGrafter"/>
</dbReference>
<organism evidence="5 6">
    <name type="scientific">Solirubrobacter phytolaccae</name>
    <dbReference type="NCBI Taxonomy" id="1404360"/>
    <lineage>
        <taxon>Bacteria</taxon>
        <taxon>Bacillati</taxon>
        <taxon>Actinomycetota</taxon>
        <taxon>Thermoleophilia</taxon>
        <taxon>Solirubrobacterales</taxon>
        <taxon>Solirubrobacteraceae</taxon>
        <taxon>Solirubrobacter</taxon>
    </lineage>
</organism>
<dbReference type="GO" id="GO:0004347">
    <property type="term" value="F:glucose-6-phosphate isomerase activity"/>
    <property type="evidence" value="ECO:0007669"/>
    <property type="project" value="UniProtKB-EC"/>
</dbReference>
<dbReference type="AlphaFoldDB" id="A0A9X3NI16"/>
<dbReference type="Pfam" id="PF00342">
    <property type="entry name" value="PGI"/>
    <property type="match status" value="1"/>
</dbReference>
<dbReference type="Gene3D" id="3.40.50.10490">
    <property type="entry name" value="Glucose-6-phosphate isomerase like protein, domain 1"/>
    <property type="match status" value="2"/>
</dbReference>
<evidence type="ECO:0000256" key="3">
    <source>
        <dbReference type="ARBA" id="ARBA00023235"/>
    </source>
</evidence>
<dbReference type="InterPro" id="IPR046348">
    <property type="entry name" value="SIS_dom_sf"/>
</dbReference>
<accession>A0A9X3NI16</accession>
<gene>
    <name evidence="5" type="ORF">OJ997_14805</name>
</gene>
<dbReference type="GO" id="GO:0097367">
    <property type="term" value="F:carbohydrate derivative binding"/>
    <property type="evidence" value="ECO:0007669"/>
    <property type="project" value="InterPro"/>
</dbReference>
<evidence type="ECO:0000256" key="4">
    <source>
        <dbReference type="RuleBase" id="RU000612"/>
    </source>
</evidence>
<keyword evidence="3 4" id="KW-0413">Isomerase</keyword>
<comment type="catalytic activity">
    <reaction evidence="4">
        <text>alpha-D-glucose 6-phosphate = beta-D-fructose 6-phosphate</text>
        <dbReference type="Rhea" id="RHEA:11816"/>
        <dbReference type="ChEBI" id="CHEBI:57634"/>
        <dbReference type="ChEBI" id="CHEBI:58225"/>
        <dbReference type="EC" id="5.3.1.9"/>
    </reaction>
</comment>
<evidence type="ECO:0000256" key="2">
    <source>
        <dbReference type="ARBA" id="ARBA00023152"/>
    </source>
</evidence>
<comment type="similarity">
    <text evidence="4">Belongs to the GPI family.</text>
</comment>
<keyword evidence="2 4" id="KW-0324">Glycolysis</keyword>
<dbReference type="GO" id="GO:0006094">
    <property type="term" value="P:gluconeogenesis"/>
    <property type="evidence" value="ECO:0007669"/>
    <property type="project" value="UniProtKB-KW"/>
</dbReference>
<dbReference type="InterPro" id="IPR001672">
    <property type="entry name" value="G6P_Isomerase"/>
</dbReference>
<dbReference type="GO" id="GO:0006096">
    <property type="term" value="P:glycolytic process"/>
    <property type="evidence" value="ECO:0007669"/>
    <property type="project" value="UniProtKB-KW"/>
</dbReference>
<evidence type="ECO:0000313" key="5">
    <source>
        <dbReference type="EMBL" id="MDA0181572.1"/>
    </source>
</evidence>
<dbReference type="GO" id="GO:0048029">
    <property type="term" value="F:monosaccharide binding"/>
    <property type="evidence" value="ECO:0007669"/>
    <property type="project" value="TreeGrafter"/>
</dbReference>
<keyword evidence="1 4" id="KW-0312">Gluconeogenesis</keyword>
<dbReference type="PROSITE" id="PS51463">
    <property type="entry name" value="P_GLUCOSE_ISOMERASE_3"/>
    <property type="match status" value="1"/>
</dbReference>
<dbReference type="Proteomes" id="UP001147653">
    <property type="component" value="Unassembled WGS sequence"/>
</dbReference>
<dbReference type="GO" id="GO:0005829">
    <property type="term" value="C:cytosol"/>
    <property type="evidence" value="ECO:0007669"/>
    <property type="project" value="TreeGrafter"/>
</dbReference>
<evidence type="ECO:0000313" key="6">
    <source>
        <dbReference type="Proteomes" id="UP001147653"/>
    </source>
</evidence>
<comment type="caution">
    <text evidence="5">The sequence shown here is derived from an EMBL/GenBank/DDBJ whole genome shotgun (WGS) entry which is preliminary data.</text>
</comment>
<proteinExistence type="inferred from homology"/>
<dbReference type="EMBL" id="JAPDDP010000023">
    <property type="protein sequence ID" value="MDA0181572.1"/>
    <property type="molecule type" value="Genomic_DNA"/>
</dbReference>
<name>A0A9X3NI16_9ACTN</name>
<dbReference type="RefSeq" id="WP_270025905.1">
    <property type="nucleotide sequence ID" value="NZ_JAPDDP010000023.1"/>
</dbReference>
<evidence type="ECO:0000256" key="1">
    <source>
        <dbReference type="ARBA" id="ARBA00022432"/>
    </source>
</evidence>
<dbReference type="EC" id="5.3.1.9" evidence="4"/>
<dbReference type="SUPFAM" id="SSF53697">
    <property type="entry name" value="SIS domain"/>
    <property type="match status" value="1"/>
</dbReference>
<keyword evidence="6" id="KW-1185">Reference proteome</keyword>
<dbReference type="PANTHER" id="PTHR11469">
    <property type="entry name" value="GLUCOSE-6-PHOSPHATE ISOMERASE"/>
    <property type="match status" value="1"/>
</dbReference>
<protein>
    <recommendedName>
        <fullName evidence="4">Glucose-6-phosphate isomerase</fullName>
        <ecNumber evidence="4">5.3.1.9</ecNumber>
    </recommendedName>
</protein>
<sequence length="520" mass="55948">MSDVTTIEADVPERYADAVQTRLRRAADEDIVGRLWRKDGTLWAPEGTPEVTNRLGWLDIAERSQEQLAELQGLRDELLRDGYTDAVVLGMGGSSLAPEVFRQSFGKADTGLTLHVLDSTHPQEVQKYLDTLPLETTLAIVSSKSGGTIEPLSMYKAFSERIDSTHFVAVTDPGSGLEELANAKGFRRVFYGDPDIGGRYSALSAFGLVPAVVAGYDVAAVLGSAIGAQEECQGEQGNAGLWLGVTLGELAKAGRDKLTFVADAPLSSYGVWAEQLVAESTGKLGRGILPIADEPLLDPEHYGDDRVFLHVATAQGSNAAKVAKLKDAGHPVITIHALGPTDLGRIFYLSEFAVAVAGWVLEINPFDQPNVQEAKDNTNRVLKEGSAGVDAGSLSELTDSLEPPAYFAIMGYLPYSSDTEAAVARLRETVVEKYKVATTWGYGPRFLHSTGQLHKGGPKTGRFLQLVDEPGQDLEIPGEDFTFKTLIRAQADGDLETLRSHGLPAVRITVGDIDAIKEQL</sequence>
<dbReference type="PANTHER" id="PTHR11469:SF1">
    <property type="entry name" value="GLUCOSE-6-PHOSPHATE ISOMERASE"/>
    <property type="match status" value="1"/>
</dbReference>
<dbReference type="PRINTS" id="PR00662">
    <property type="entry name" value="G6PISOMERASE"/>
</dbReference>
<comment type="pathway">
    <text evidence="4">Carbohydrate degradation; glycolysis; D-glyceraldehyde 3-phosphate and glycerone phosphate from D-glucose: step 2/4.</text>
</comment>